<evidence type="ECO:0000313" key="2">
    <source>
        <dbReference type="EMBL" id="MBO3662346.1"/>
    </source>
</evidence>
<dbReference type="PANTHER" id="PTHR43135">
    <property type="entry name" value="ALPHA-D-RIBOSE 1-METHYLPHOSPHONATE 5-TRIPHOSPHATE DIPHOSPHATASE"/>
    <property type="match status" value="1"/>
</dbReference>
<dbReference type="Proteomes" id="UP000680132">
    <property type="component" value="Unassembled WGS sequence"/>
</dbReference>
<dbReference type="InterPro" id="IPR011059">
    <property type="entry name" value="Metal-dep_hydrolase_composite"/>
</dbReference>
<proteinExistence type="predicted"/>
<dbReference type="Gene3D" id="2.30.40.10">
    <property type="entry name" value="Urease, subunit C, domain 1"/>
    <property type="match status" value="2"/>
</dbReference>
<dbReference type="RefSeq" id="WP_208500032.1">
    <property type="nucleotide sequence ID" value="NZ_JAGFOA010000001.1"/>
</dbReference>
<name>A0A939QK05_9MICO</name>
<dbReference type="Gene3D" id="3.40.50.10910">
    <property type="entry name" value="Amidohydrolase"/>
    <property type="match status" value="1"/>
</dbReference>
<dbReference type="InterPro" id="IPR006680">
    <property type="entry name" value="Amidohydro-rel"/>
</dbReference>
<evidence type="ECO:0000313" key="4">
    <source>
        <dbReference type="Proteomes" id="UP000680132"/>
    </source>
</evidence>
<reference evidence="3" key="1">
    <citation type="submission" date="2021-03" db="EMBL/GenBank/DDBJ databases">
        <title>Microbacterium sp. nov., a novel actinobacterium isolated from cow dung.</title>
        <authorList>
            <person name="Zhang L."/>
        </authorList>
    </citation>
    <scope>NUCLEOTIDE SEQUENCE</scope>
    <source>
        <strain evidence="3">NEAU-LLB</strain>
    </source>
</reference>
<dbReference type="InterPro" id="IPR051781">
    <property type="entry name" value="Metallo-dep_Hydrolase"/>
</dbReference>
<dbReference type="EMBL" id="JAGFOA010000001">
    <property type="protein sequence ID" value="MBO3662346.1"/>
    <property type="molecule type" value="Genomic_DNA"/>
</dbReference>
<sequence>MAAPLVIRNVTLVTGDREGTVLPDSTIVTDASGRISAVGAASAAAIPAGARIIDGTGRFAMPGMINAHAHLFSEGKPLPPILLSERAEKLVSIFMKSPVGRAYLRKRTRDAVVTQLKTGVTTIRSVGDPGYEGVEIAAAIDRGDLVGPRLLASGPLLAVTGGHGAPQIALISDNPWDARRNVRENIKRGVKAIKIAATGGVTDAKTIGQAGRPEMTEEEMTAICEEAHGAGILVAAHAQSAAGIAAALRAGVDTIEHGAAMNDEIIALFNDNPRALHGRSALIPTLQACLPLVRLGNEVTGINEVNKANAVMVLDEMLEGIRTAIEHDIALGMGTDSALTFVTHYNTWRELDLLVRVGGLSPARALHAATQSNAQILGLDTETGTIAAGLAADIVLTEANPLDDLRTLAAPFAVIARGTVVDDLSVIRFPEIDAKLDTI</sequence>
<dbReference type="Pfam" id="PF01979">
    <property type="entry name" value="Amidohydro_1"/>
    <property type="match status" value="1"/>
</dbReference>
<dbReference type="InterPro" id="IPR032466">
    <property type="entry name" value="Metal_Hydrolase"/>
</dbReference>
<feature type="domain" description="Amidohydrolase-related" evidence="1">
    <location>
        <begin position="59"/>
        <end position="418"/>
    </location>
</feature>
<dbReference type="SUPFAM" id="SSF51556">
    <property type="entry name" value="Metallo-dependent hydrolases"/>
    <property type="match status" value="1"/>
</dbReference>
<dbReference type="SUPFAM" id="SSF51338">
    <property type="entry name" value="Composite domain of metallo-dependent hydrolases"/>
    <property type="match status" value="1"/>
</dbReference>
<dbReference type="EMBL" id="JAGFOA010000005">
    <property type="protein sequence ID" value="MBO3664338.1"/>
    <property type="molecule type" value="Genomic_DNA"/>
</dbReference>
<dbReference type="InterPro" id="IPR057744">
    <property type="entry name" value="OTAase-like"/>
</dbReference>
<dbReference type="AlphaFoldDB" id="A0A939QK05"/>
<evidence type="ECO:0000259" key="1">
    <source>
        <dbReference type="Pfam" id="PF01979"/>
    </source>
</evidence>
<dbReference type="GO" id="GO:0016810">
    <property type="term" value="F:hydrolase activity, acting on carbon-nitrogen (but not peptide) bonds"/>
    <property type="evidence" value="ECO:0007669"/>
    <property type="project" value="InterPro"/>
</dbReference>
<dbReference type="Gene3D" id="1.20.58.520">
    <property type="entry name" value="Amidohydrolase"/>
    <property type="match status" value="1"/>
</dbReference>
<gene>
    <name evidence="2" type="ORF">J5V96_02340</name>
    <name evidence="3" type="ORF">J5V96_12585</name>
</gene>
<keyword evidence="4" id="KW-1185">Reference proteome</keyword>
<protein>
    <submittedName>
        <fullName evidence="3">Amidohydrolase family protein</fullName>
    </submittedName>
</protein>
<accession>A0A939QK05</accession>
<organism evidence="3 4">
    <name type="scientific">Microbacterium stercoris</name>
    <dbReference type="NCBI Taxonomy" id="2820289"/>
    <lineage>
        <taxon>Bacteria</taxon>
        <taxon>Bacillati</taxon>
        <taxon>Actinomycetota</taxon>
        <taxon>Actinomycetes</taxon>
        <taxon>Micrococcales</taxon>
        <taxon>Microbacteriaceae</taxon>
        <taxon>Microbacterium</taxon>
    </lineage>
</organism>
<dbReference type="PANTHER" id="PTHR43135:SF3">
    <property type="entry name" value="ALPHA-D-RIBOSE 1-METHYLPHOSPHONATE 5-TRIPHOSPHATE DIPHOSPHATASE"/>
    <property type="match status" value="1"/>
</dbReference>
<dbReference type="CDD" id="cd01299">
    <property type="entry name" value="Met_dep_hydrolase_A"/>
    <property type="match status" value="1"/>
</dbReference>
<evidence type="ECO:0000313" key="3">
    <source>
        <dbReference type="EMBL" id="MBO3664338.1"/>
    </source>
</evidence>
<comment type="caution">
    <text evidence="3">The sequence shown here is derived from an EMBL/GenBank/DDBJ whole genome shotgun (WGS) entry which is preliminary data.</text>
</comment>